<evidence type="ECO:0008006" key="3">
    <source>
        <dbReference type="Google" id="ProtNLM"/>
    </source>
</evidence>
<protein>
    <recommendedName>
        <fullName evidence="3">HAT C-terminal dimerisation domain-containing protein</fullName>
    </recommendedName>
</protein>
<reference evidence="2" key="2">
    <citation type="submission" date="2015-01" db="EMBL/GenBank/DDBJ databases">
        <title>Evolutionary Origins and Diversification of the Mycorrhizal Mutualists.</title>
        <authorList>
            <consortium name="DOE Joint Genome Institute"/>
            <consortium name="Mycorrhizal Genomics Consortium"/>
            <person name="Kohler A."/>
            <person name="Kuo A."/>
            <person name="Nagy L.G."/>
            <person name="Floudas D."/>
            <person name="Copeland A."/>
            <person name="Barry K.W."/>
            <person name="Cichocki N."/>
            <person name="Veneault-Fourrey C."/>
            <person name="LaButti K."/>
            <person name="Lindquist E.A."/>
            <person name="Lipzen A."/>
            <person name="Lundell T."/>
            <person name="Morin E."/>
            <person name="Murat C."/>
            <person name="Riley R."/>
            <person name="Ohm R."/>
            <person name="Sun H."/>
            <person name="Tunlid A."/>
            <person name="Henrissat B."/>
            <person name="Grigoriev I.V."/>
            <person name="Hibbett D.S."/>
            <person name="Martin F."/>
        </authorList>
    </citation>
    <scope>NUCLEOTIDE SEQUENCE [LARGE SCALE GENOMIC DNA]</scope>
    <source>
        <strain evidence="2">F 1598</strain>
    </source>
</reference>
<dbReference type="OrthoDB" id="1607513at2759"/>
<organism evidence="1 2">
    <name type="scientific">Piloderma croceum (strain F 1598)</name>
    <dbReference type="NCBI Taxonomy" id="765440"/>
    <lineage>
        <taxon>Eukaryota</taxon>
        <taxon>Fungi</taxon>
        <taxon>Dikarya</taxon>
        <taxon>Basidiomycota</taxon>
        <taxon>Agaricomycotina</taxon>
        <taxon>Agaricomycetes</taxon>
        <taxon>Agaricomycetidae</taxon>
        <taxon>Atheliales</taxon>
        <taxon>Atheliaceae</taxon>
        <taxon>Piloderma</taxon>
    </lineage>
</organism>
<evidence type="ECO:0000313" key="1">
    <source>
        <dbReference type="EMBL" id="KIM81087.1"/>
    </source>
</evidence>
<dbReference type="Proteomes" id="UP000054166">
    <property type="component" value="Unassembled WGS sequence"/>
</dbReference>
<feature type="non-terminal residue" evidence="1">
    <location>
        <position position="71"/>
    </location>
</feature>
<dbReference type="AlphaFoldDB" id="A0A0C3BUU9"/>
<keyword evidence="2" id="KW-1185">Reference proteome</keyword>
<dbReference type="HOGENOM" id="CLU_155624_0_0_1"/>
<dbReference type="EMBL" id="KN833001">
    <property type="protein sequence ID" value="KIM81087.1"/>
    <property type="molecule type" value="Genomic_DNA"/>
</dbReference>
<feature type="non-terminal residue" evidence="1">
    <location>
        <position position="1"/>
    </location>
</feature>
<name>A0A0C3BUU9_PILCF</name>
<evidence type="ECO:0000313" key="2">
    <source>
        <dbReference type="Proteomes" id="UP000054166"/>
    </source>
</evidence>
<proteinExistence type="predicted"/>
<sequence>IHEAIIKAWESWFQNLKEELTQAASHISFTADVWSDHNRQLYLCITAHWIAKDTTTGSLLLKVALLAFHRL</sequence>
<accession>A0A0C3BUU9</accession>
<reference evidence="1 2" key="1">
    <citation type="submission" date="2014-04" db="EMBL/GenBank/DDBJ databases">
        <authorList>
            <consortium name="DOE Joint Genome Institute"/>
            <person name="Kuo A."/>
            <person name="Tarkka M."/>
            <person name="Buscot F."/>
            <person name="Kohler A."/>
            <person name="Nagy L.G."/>
            <person name="Floudas D."/>
            <person name="Copeland A."/>
            <person name="Barry K.W."/>
            <person name="Cichocki N."/>
            <person name="Veneault-Fourrey C."/>
            <person name="LaButti K."/>
            <person name="Lindquist E.A."/>
            <person name="Lipzen A."/>
            <person name="Lundell T."/>
            <person name="Morin E."/>
            <person name="Murat C."/>
            <person name="Sun H."/>
            <person name="Tunlid A."/>
            <person name="Henrissat B."/>
            <person name="Grigoriev I.V."/>
            <person name="Hibbett D.S."/>
            <person name="Martin F."/>
            <person name="Nordberg H.P."/>
            <person name="Cantor M.N."/>
            <person name="Hua S.X."/>
        </authorList>
    </citation>
    <scope>NUCLEOTIDE SEQUENCE [LARGE SCALE GENOMIC DNA]</scope>
    <source>
        <strain evidence="1 2">F 1598</strain>
    </source>
</reference>
<gene>
    <name evidence="1" type="ORF">PILCRDRAFT_48030</name>
</gene>
<dbReference type="InParanoid" id="A0A0C3BUU9"/>